<sequence>MQEEPRRVKIDDLPKVNGSRIAYMLYATDSRSVCNALITASNLRQLGTPPHIPIVALVSTSVEESVVEHLRKASIIVELVRPWRPKTSLLGLESSIWEESLTKLHIFEERGLDKVVYLDADMYIHRNLDHLFNHDVSNGVLWAPTAYYTSQQPFFGSTLMIFAPSNAQLAKMLDRLKRPPHEKYFDMDVLNDIWTTVNYLPPHYVVLNSDLNSQKLFGFSNTTERIANTYATHFSAKADGTYGKPWEMSRAAKLRTRAWASPLFYKLFQLYWTAQDKNCPWIEG</sequence>
<dbReference type="InterPro" id="IPR050587">
    <property type="entry name" value="GNT1/Glycosyltrans_8"/>
</dbReference>
<dbReference type="PANTHER" id="PTHR11183">
    <property type="entry name" value="GLYCOGENIN SUBFAMILY MEMBER"/>
    <property type="match status" value="1"/>
</dbReference>
<dbReference type="Proteomes" id="UP000481153">
    <property type="component" value="Unassembled WGS sequence"/>
</dbReference>
<comment type="caution">
    <text evidence="1">The sequence shown here is derived from an EMBL/GenBank/DDBJ whole genome shotgun (WGS) entry which is preliminary data.</text>
</comment>
<dbReference type="EMBL" id="VJMJ01000326">
    <property type="protein sequence ID" value="KAF0722752.1"/>
    <property type="molecule type" value="Genomic_DNA"/>
</dbReference>
<proteinExistence type="predicted"/>
<evidence type="ECO:0000313" key="2">
    <source>
        <dbReference type="Proteomes" id="UP000481153"/>
    </source>
</evidence>
<reference evidence="1 2" key="1">
    <citation type="submission" date="2019-07" db="EMBL/GenBank/DDBJ databases">
        <title>Genomics analysis of Aphanomyces spp. identifies a new class of oomycete effector associated with host adaptation.</title>
        <authorList>
            <person name="Gaulin E."/>
        </authorList>
    </citation>
    <scope>NUCLEOTIDE SEQUENCE [LARGE SCALE GENOMIC DNA]</scope>
    <source>
        <strain evidence="1 2">ATCC 201684</strain>
    </source>
</reference>
<keyword evidence="2" id="KW-1185">Reference proteome</keyword>
<protein>
    <recommendedName>
        <fullName evidence="3">Nucleotide-diphospho-sugar transferase domain-containing protein</fullName>
    </recommendedName>
</protein>
<organism evidence="1 2">
    <name type="scientific">Aphanomyces euteiches</name>
    <dbReference type="NCBI Taxonomy" id="100861"/>
    <lineage>
        <taxon>Eukaryota</taxon>
        <taxon>Sar</taxon>
        <taxon>Stramenopiles</taxon>
        <taxon>Oomycota</taxon>
        <taxon>Saprolegniomycetes</taxon>
        <taxon>Saprolegniales</taxon>
        <taxon>Verrucalvaceae</taxon>
        <taxon>Aphanomyces</taxon>
    </lineage>
</organism>
<accession>A0A6G0W6N3</accession>
<dbReference type="InterPro" id="IPR029044">
    <property type="entry name" value="Nucleotide-diphossugar_trans"/>
</dbReference>
<dbReference type="AlphaFoldDB" id="A0A6G0W6N3"/>
<gene>
    <name evidence="1" type="ORF">Ae201684_018229</name>
</gene>
<evidence type="ECO:0000313" key="1">
    <source>
        <dbReference type="EMBL" id="KAF0722752.1"/>
    </source>
</evidence>
<name>A0A6G0W6N3_9STRA</name>
<dbReference type="Gene3D" id="3.90.550.10">
    <property type="entry name" value="Spore Coat Polysaccharide Biosynthesis Protein SpsA, Chain A"/>
    <property type="match status" value="1"/>
</dbReference>
<dbReference type="VEuPathDB" id="FungiDB:AeMF1_000660"/>
<evidence type="ECO:0008006" key="3">
    <source>
        <dbReference type="Google" id="ProtNLM"/>
    </source>
</evidence>
<dbReference type="SUPFAM" id="SSF53448">
    <property type="entry name" value="Nucleotide-diphospho-sugar transferases"/>
    <property type="match status" value="1"/>
</dbReference>